<protein>
    <recommendedName>
        <fullName evidence="2">Nucleotidyl transferase AbiEii/AbiGii toxin family protein</fullName>
    </recommendedName>
</protein>
<proteinExistence type="predicted"/>
<organism evidence="1">
    <name type="scientific">marine sediment metagenome</name>
    <dbReference type="NCBI Taxonomy" id="412755"/>
    <lineage>
        <taxon>unclassified sequences</taxon>
        <taxon>metagenomes</taxon>
        <taxon>ecological metagenomes</taxon>
    </lineage>
</organism>
<dbReference type="AlphaFoldDB" id="A0A0F9P5Q0"/>
<accession>A0A0F9P5Q0</accession>
<dbReference type="EMBL" id="LAZR01003304">
    <property type="protein sequence ID" value="KKN19747.1"/>
    <property type="molecule type" value="Genomic_DNA"/>
</dbReference>
<gene>
    <name evidence="1" type="ORF">LCGC14_0942570</name>
</gene>
<sequence>MVKGLNLFKESFSRFPDQYVLIGGIACFLAMEEVGLSFRATKDLDIVLCVETLNREFAQAFWQFIRKGGYSHRQKSTGKKLFYRFHSPNDQNYPEMLELFSKKTETILLNDESHLTPISIDDEVVSLSAILLNKDYYRFIHEGKREIEGLSVVSHEYLIPLKARAWIDLSNRSAAGLIVDKRDIRKHKNDVIRLYQLLSLNSSITLPESIKQDMRKFIDHLKQDVTIDLKNFGLRNTKFEEVVRNLSQIYGLLKK</sequence>
<name>A0A0F9P5Q0_9ZZZZ</name>
<reference evidence="1" key="1">
    <citation type="journal article" date="2015" name="Nature">
        <title>Complex archaea that bridge the gap between prokaryotes and eukaryotes.</title>
        <authorList>
            <person name="Spang A."/>
            <person name="Saw J.H."/>
            <person name="Jorgensen S.L."/>
            <person name="Zaremba-Niedzwiedzka K."/>
            <person name="Martijn J."/>
            <person name="Lind A.E."/>
            <person name="van Eijk R."/>
            <person name="Schleper C."/>
            <person name="Guy L."/>
            <person name="Ettema T.J."/>
        </authorList>
    </citation>
    <scope>NUCLEOTIDE SEQUENCE</scope>
</reference>
<comment type="caution">
    <text evidence="1">The sequence shown here is derived from an EMBL/GenBank/DDBJ whole genome shotgun (WGS) entry which is preliminary data.</text>
</comment>
<evidence type="ECO:0000313" key="1">
    <source>
        <dbReference type="EMBL" id="KKN19747.1"/>
    </source>
</evidence>
<evidence type="ECO:0008006" key="2">
    <source>
        <dbReference type="Google" id="ProtNLM"/>
    </source>
</evidence>